<dbReference type="OrthoDB" id="7502743at2"/>
<evidence type="ECO:0000256" key="2">
    <source>
        <dbReference type="SAM" id="Phobius"/>
    </source>
</evidence>
<organism evidence="3 4">
    <name type="scientific">Hypericibacter terrae</name>
    <dbReference type="NCBI Taxonomy" id="2602015"/>
    <lineage>
        <taxon>Bacteria</taxon>
        <taxon>Pseudomonadati</taxon>
        <taxon>Pseudomonadota</taxon>
        <taxon>Alphaproteobacteria</taxon>
        <taxon>Rhodospirillales</taxon>
        <taxon>Dongiaceae</taxon>
        <taxon>Hypericibacter</taxon>
    </lineage>
</organism>
<dbReference type="EMBL" id="CP042906">
    <property type="protein sequence ID" value="QEX20012.1"/>
    <property type="molecule type" value="Genomic_DNA"/>
</dbReference>
<feature type="transmembrane region" description="Helical" evidence="2">
    <location>
        <begin position="121"/>
        <end position="141"/>
    </location>
</feature>
<keyword evidence="4" id="KW-1185">Reference proteome</keyword>
<dbReference type="Proteomes" id="UP000326202">
    <property type="component" value="Chromosome"/>
</dbReference>
<name>A0A5J6MQQ4_9PROT</name>
<evidence type="ECO:0008006" key="5">
    <source>
        <dbReference type="Google" id="ProtNLM"/>
    </source>
</evidence>
<evidence type="ECO:0000313" key="4">
    <source>
        <dbReference type="Proteomes" id="UP000326202"/>
    </source>
</evidence>
<keyword evidence="2" id="KW-0472">Membrane</keyword>
<keyword evidence="2" id="KW-1133">Transmembrane helix</keyword>
<gene>
    <name evidence="3" type="ORF">FRZ44_53270</name>
</gene>
<protein>
    <recommendedName>
        <fullName evidence="5">Anti-sigma factor</fullName>
    </recommendedName>
</protein>
<feature type="region of interest" description="Disordered" evidence="1">
    <location>
        <begin position="88"/>
        <end position="116"/>
    </location>
</feature>
<proteinExistence type="predicted"/>
<evidence type="ECO:0000256" key="1">
    <source>
        <dbReference type="SAM" id="MobiDB-lite"/>
    </source>
</evidence>
<accession>A0A5J6MQQ4</accession>
<dbReference type="KEGG" id="htq:FRZ44_53270"/>
<reference evidence="3 4" key="1">
    <citation type="submission" date="2019-08" db="EMBL/GenBank/DDBJ databases">
        <title>Hyperibacter terrae gen. nov., sp. nov. and Hyperibacter viscosus sp. nov., two new members in the family Rhodospirillaceae isolated from the rhizosphere of Hypericum perforatum.</title>
        <authorList>
            <person name="Noviana Z."/>
        </authorList>
    </citation>
    <scope>NUCLEOTIDE SEQUENCE [LARGE SCALE GENOMIC DNA]</scope>
    <source>
        <strain evidence="3 4">R5913</strain>
    </source>
</reference>
<sequence length="248" mass="25752">MTMDRGSGRDGDGTGASRFWDEATLVAYVDGELDAAGSRRIEALLAQDAEARHKVALMRRSAEAIKAAFDAAIEEPLPAGLEALIRGGDGEGGHLSTREKLASLRRRPSPPPARRGSGWRLLPLAASLLLLGLGFLGGMAWKEMSQNSGLKLAGAANDPAAALYETSLTRLLDQGATGESATYADAAHGIAGRITLLGDIVAHGGFACREFRHDRTTTGASPTAESGFACRRIGGGWEVLSMPAAAGG</sequence>
<feature type="compositionally biased region" description="Basic and acidic residues" evidence="1">
    <location>
        <begin position="88"/>
        <end position="102"/>
    </location>
</feature>
<dbReference type="RefSeq" id="WP_151180018.1">
    <property type="nucleotide sequence ID" value="NZ_CP042906.1"/>
</dbReference>
<keyword evidence="2" id="KW-0812">Transmembrane</keyword>
<dbReference type="AlphaFoldDB" id="A0A5J6MQQ4"/>
<evidence type="ECO:0000313" key="3">
    <source>
        <dbReference type="EMBL" id="QEX20012.1"/>
    </source>
</evidence>